<accession>A0ABQ4YJA3</accession>
<keyword evidence="3" id="KW-1185">Reference proteome</keyword>
<dbReference type="EMBL" id="BQNB010010420">
    <property type="protein sequence ID" value="GJS77065.1"/>
    <property type="molecule type" value="Genomic_DNA"/>
</dbReference>
<sequence length="196" mass="21758">MLTHPVIQKPSILNTYYHSKLTSNPRNQATVQDGRVVVQNVQGRQNRGQGNNATGTGATGYGGAQNRVGNANPDNAIDEDVDEQPVQDLALNVDNVFQADDYLVVDKDHPSYDSDILSEVQDHDHFQDAICEHHEEHGMQDDVQPSYVVGSHADYTSDSNTISQYISSKWYQRSAIIQNNASNGSQIDDDKTEDER</sequence>
<protein>
    <submittedName>
        <fullName evidence="2">Uncharacterized protein</fullName>
    </submittedName>
</protein>
<proteinExistence type="predicted"/>
<feature type="region of interest" description="Disordered" evidence="1">
    <location>
        <begin position="41"/>
        <end position="78"/>
    </location>
</feature>
<feature type="compositionally biased region" description="Low complexity" evidence="1">
    <location>
        <begin position="41"/>
        <end position="56"/>
    </location>
</feature>
<evidence type="ECO:0000256" key="1">
    <source>
        <dbReference type="SAM" id="MobiDB-lite"/>
    </source>
</evidence>
<dbReference type="Proteomes" id="UP001151760">
    <property type="component" value="Unassembled WGS sequence"/>
</dbReference>
<reference evidence="2" key="1">
    <citation type="journal article" date="2022" name="Int. J. Mol. Sci.">
        <title>Draft Genome of Tanacetum Coccineum: Genomic Comparison of Closely Related Tanacetum-Family Plants.</title>
        <authorList>
            <person name="Yamashiro T."/>
            <person name="Shiraishi A."/>
            <person name="Nakayama K."/>
            <person name="Satake H."/>
        </authorList>
    </citation>
    <scope>NUCLEOTIDE SEQUENCE</scope>
</reference>
<evidence type="ECO:0000313" key="2">
    <source>
        <dbReference type="EMBL" id="GJS77065.1"/>
    </source>
</evidence>
<gene>
    <name evidence="2" type="ORF">Tco_0726946</name>
</gene>
<organism evidence="2 3">
    <name type="scientific">Tanacetum coccineum</name>
    <dbReference type="NCBI Taxonomy" id="301880"/>
    <lineage>
        <taxon>Eukaryota</taxon>
        <taxon>Viridiplantae</taxon>
        <taxon>Streptophyta</taxon>
        <taxon>Embryophyta</taxon>
        <taxon>Tracheophyta</taxon>
        <taxon>Spermatophyta</taxon>
        <taxon>Magnoliopsida</taxon>
        <taxon>eudicotyledons</taxon>
        <taxon>Gunneridae</taxon>
        <taxon>Pentapetalae</taxon>
        <taxon>asterids</taxon>
        <taxon>campanulids</taxon>
        <taxon>Asterales</taxon>
        <taxon>Asteraceae</taxon>
        <taxon>Asteroideae</taxon>
        <taxon>Anthemideae</taxon>
        <taxon>Anthemidinae</taxon>
        <taxon>Tanacetum</taxon>
    </lineage>
</organism>
<name>A0ABQ4YJA3_9ASTR</name>
<evidence type="ECO:0000313" key="3">
    <source>
        <dbReference type="Proteomes" id="UP001151760"/>
    </source>
</evidence>
<reference evidence="2" key="2">
    <citation type="submission" date="2022-01" db="EMBL/GenBank/DDBJ databases">
        <authorList>
            <person name="Yamashiro T."/>
            <person name="Shiraishi A."/>
            <person name="Satake H."/>
            <person name="Nakayama K."/>
        </authorList>
    </citation>
    <scope>NUCLEOTIDE SEQUENCE</scope>
</reference>
<comment type="caution">
    <text evidence="2">The sequence shown here is derived from an EMBL/GenBank/DDBJ whole genome shotgun (WGS) entry which is preliminary data.</text>
</comment>